<evidence type="ECO:0000256" key="4">
    <source>
        <dbReference type="ARBA" id="ARBA00023157"/>
    </source>
</evidence>
<accession>A0A401S7M7</accession>
<dbReference type="STRING" id="137246.A0A401S7M7"/>
<proteinExistence type="inferred from homology"/>
<evidence type="ECO:0000256" key="5">
    <source>
        <dbReference type="SAM" id="MobiDB-lite"/>
    </source>
</evidence>
<comment type="similarity">
    <text evidence="1">Belongs to the stanniocalcin family.</text>
</comment>
<dbReference type="Proteomes" id="UP000287033">
    <property type="component" value="Unassembled WGS sequence"/>
</dbReference>
<evidence type="ECO:0000313" key="7">
    <source>
        <dbReference type="EMBL" id="GCC26381.1"/>
    </source>
</evidence>
<dbReference type="PANTHER" id="PTHR11245">
    <property type="entry name" value="STANNIOCALCIN"/>
    <property type="match status" value="1"/>
</dbReference>
<evidence type="ECO:0000256" key="3">
    <source>
        <dbReference type="ARBA" id="ARBA00022702"/>
    </source>
</evidence>
<evidence type="ECO:0000256" key="2">
    <source>
        <dbReference type="ARBA" id="ARBA00011748"/>
    </source>
</evidence>
<keyword evidence="6" id="KW-0732">Signal</keyword>
<keyword evidence="3" id="KW-0372">Hormone</keyword>
<feature type="chain" id="PRO_5019383958" description="Stanniocalcin" evidence="6">
    <location>
        <begin position="19"/>
        <end position="267"/>
    </location>
</feature>
<evidence type="ECO:0000313" key="8">
    <source>
        <dbReference type="Proteomes" id="UP000287033"/>
    </source>
</evidence>
<keyword evidence="4" id="KW-1015">Disulfide bond</keyword>
<dbReference type="AlphaFoldDB" id="A0A401S7M7"/>
<comment type="subunit">
    <text evidence="2">Homodimer; disulfide-linked.</text>
</comment>
<dbReference type="EMBL" id="BEZZ01000121">
    <property type="protein sequence ID" value="GCC26381.1"/>
    <property type="molecule type" value="Genomic_DNA"/>
</dbReference>
<sequence>MEGYLSLLLFLARLPGAAEQRAGVNELPAAWHSSGAAPEKVRGETLRAAVEINNCLKNAPEVGCAVFECLENSTCDLDNLYKICSLLLQNAGSFNTQGKQFIKDFLKCNAVGIKSRFSCSIRRCSAIQEILSELQEACYQKNDICAVANDNVDAFAEMIDLHNMLSNRVYLEFVKVLFDCDTNIADTIRRSIQTRFGPKLGILRRMIQDDSCRITEKATLLGKNRTPESTVKPERVSRRGRSLGLDNLTSRGEYWNQKNDKPVHRFP</sequence>
<dbReference type="Pfam" id="PF03298">
    <property type="entry name" value="Stanniocalcin"/>
    <property type="match status" value="1"/>
</dbReference>
<reference evidence="7 8" key="1">
    <citation type="journal article" date="2018" name="Nat. Ecol. Evol.">
        <title>Shark genomes provide insights into elasmobranch evolution and the origin of vertebrates.</title>
        <authorList>
            <person name="Hara Y"/>
            <person name="Yamaguchi K"/>
            <person name="Onimaru K"/>
            <person name="Kadota M"/>
            <person name="Koyanagi M"/>
            <person name="Keeley SD"/>
            <person name="Tatsumi K"/>
            <person name="Tanaka K"/>
            <person name="Motone F"/>
            <person name="Kageyama Y"/>
            <person name="Nozu R"/>
            <person name="Adachi N"/>
            <person name="Nishimura O"/>
            <person name="Nakagawa R"/>
            <person name="Tanegashima C"/>
            <person name="Kiyatake I"/>
            <person name="Matsumoto R"/>
            <person name="Murakumo K"/>
            <person name="Nishida K"/>
            <person name="Terakita A"/>
            <person name="Kuratani S"/>
            <person name="Sato K"/>
            <person name="Hyodo S Kuraku.S."/>
        </authorList>
    </citation>
    <scope>NUCLEOTIDE SEQUENCE [LARGE SCALE GENOMIC DNA]</scope>
</reference>
<dbReference type="OrthoDB" id="8931566at2759"/>
<evidence type="ECO:0008006" key="9">
    <source>
        <dbReference type="Google" id="ProtNLM"/>
    </source>
</evidence>
<comment type="caution">
    <text evidence="7">The sequence shown here is derived from an EMBL/GenBank/DDBJ whole genome shotgun (WGS) entry which is preliminary data.</text>
</comment>
<dbReference type="GO" id="GO:0005615">
    <property type="term" value="C:extracellular space"/>
    <property type="evidence" value="ECO:0007669"/>
    <property type="project" value="TreeGrafter"/>
</dbReference>
<dbReference type="InterPro" id="IPR004978">
    <property type="entry name" value="Stanniocalcin"/>
</dbReference>
<dbReference type="GO" id="GO:0005179">
    <property type="term" value="F:hormone activity"/>
    <property type="evidence" value="ECO:0007669"/>
    <property type="project" value="UniProtKB-KW"/>
</dbReference>
<gene>
    <name evidence="7" type="ORF">chiPu_0004797</name>
</gene>
<keyword evidence="8" id="KW-1185">Reference proteome</keyword>
<dbReference type="GO" id="GO:0006874">
    <property type="term" value="P:intracellular calcium ion homeostasis"/>
    <property type="evidence" value="ECO:0007669"/>
    <property type="project" value="TreeGrafter"/>
</dbReference>
<dbReference type="PANTHER" id="PTHR11245:SF6">
    <property type="entry name" value="DUF19 DOMAIN-CONTAINING PROTEIN"/>
    <property type="match status" value="1"/>
</dbReference>
<protein>
    <recommendedName>
        <fullName evidence="9">Stanniocalcin</fullName>
    </recommendedName>
</protein>
<name>A0A401S7M7_CHIPU</name>
<evidence type="ECO:0000256" key="1">
    <source>
        <dbReference type="ARBA" id="ARBA00008693"/>
    </source>
</evidence>
<evidence type="ECO:0000256" key="6">
    <source>
        <dbReference type="SAM" id="SignalP"/>
    </source>
</evidence>
<feature type="region of interest" description="Disordered" evidence="5">
    <location>
        <begin position="225"/>
        <end position="245"/>
    </location>
</feature>
<dbReference type="OMA" id="AEMIDLH"/>
<feature type="signal peptide" evidence="6">
    <location>
        <begin position="1"/>
        <end position="18"/>
    </location>
</feature>
<organism evidence="7 8">
    <name type="scientific">Chiloscyllium punctatum</name>
    <name type="common">Brownbanded bambooshark</name>
    <name type="synonym">Hemiscyllium punctatum</name>
    <dbReference type="NCBI Taxonomy" id="137246"/>
    <lineage>
        <taxon>Eukaryota</taxon>
        <taxon>Metazoa</taxon>
        <taxon>Chordata</taxon>
        <taxon>Craniata</taxon>
        <taxon>Vertebrata</taxon>
        <taxon>Chondrichthyes</taxon>
        <taxon>Elasmobranchii</taxon>
        <taxon>Galeomorphii</taxon>
        <taxon>Galeoidea</taxon>
        <taxon>Orectolobiformes</taxon>
        <taxon>Hemiscylliidae</taxon>
        <taxon>Chiloscyllium</taxon>
    </lineage>
</organism>